<proteinExistence type="predicted"/>
<accession>A0A8T0UZX9</accession>
<feature type="compositionally biased region" description="Polar residues" evidence="3">
    <location>
        <begin position="508"/>
        <end position="520"/>
    </location>
</feature>
<feature type="region of interest" description="Disordered" evidence="3">
    <location>
        <begin position="376"/>
        <end position="405"/>
    </location>
</feature>
<dbReference type="GO" id="GO:0009707">
    <property type="term" value="C:chloroplast outer membrane"/>
    <property type="evidence" value="ECO:0007669"/>
    <property type="project" value="TreeGrafter"/>
</dbReference>
<dbReference type="AlphaFoldDB" id="A0A8T0UZX9"/>
<evidence type="ECO:0000256" key="4">
    <source>
        <dbReference type="SAM" id="SignalP"/>
    </source>
</evidence>
<keyword evidence="1 2" id="KW-0175">Coiled coil</keyword>
<dbReference type="GO" id="GO:0009902">
    <property type="term" value="P:chloroplast relocation"/>
    <property type="evidence" value="ECO:0007669"/>
    <property type="project" value="TreeGrafter"/>
</dbReference>
<feature type="region of interest" description="Disordered" evidence="3">
    <location>
        <begin position="427"/>
        <end position="453"/>
    </location>
</feature>
<feature type="signal peptide" evidence="4">
    <location>
        <begin position="1"/>
        <end position="15"/>
    </location>
</feature>
<name>A0A8T0UZX9_PANVG</name>
<comment type="caution">
    <text evidence="5">The sequence shown here is derived from an EMBL/GenBank/DDBJ whole genome shotgun (WGS) entry which is preliminary data.</text>
</comment>
<feature type="compositionally biased region" description="Basic and acidic residues" evidence="3">
    <location>
        <begin position="30"/>
        <end position="56"/>
    </location>
</feature>
<reference evidence="5" key="1">
    <citation type="submission" date="2020-05" db="EMBL/GenBank/DDBJ databases">
        <title>WGS assembly of Panicum virgatum.</title>
        <authorList>
            <person name="Lovell J.T."/>
            <person name="Jenkins J."/>
            <person name="Shu S."/>
            <person name="Juenger T.E."/>
            <person name="Schmutz J."/>
        </authorList>
    </citation>
    <scope>NUCLEOTIDE SEQUENCE</scope>
    <source>
        <strain evidence="5">AP13</strain>
    </source>
</reference>
<feature type="compositionally biased region" description="Low complexity" evidence="3">
    <location>
        <begin position="546"/>
        <end position="558"/>
    </location>
</feature>
<feature type="chain" id="PRO_5035845109" description="Protein CHUP1, chloroplastic" evidence="4">
    <location>
        <begin position="16"/>
        <end position="875"/>
    </location>
</feature>
<dbReference type="PANTHER" id="PTHR31342:SF7">
    <property type="entry name" value="PROTEIN CHUP1, CHLOROPLASTIC"/>
    <property type="match status" value="1"/>
</dbReference>
<protein>
    <recommendedName>
        <fullName evidence="7">Protein CHUP1, chloroplastic</fullName>
    </recommendedName>
</protein>
<gene>
    <name evidence="5" type="ORF">PVAP13_3KG216000</name>
</gene>
<evidence type="ECO:0000256" key="3">
    <source>
        <dbReference type="SAM" id="MobiDB-lite"/>
    </source>
</evidence>
<evidence type="ECO:0000256" key="2">
    <source>
        <dbReference type="SAM" id="Coils"/>
    </source>
</evidence>
<feature type="coiled-coil region" evidence="2">
    <location>
        <begin position="108"/>
        <end position="318"/>
    </location>
</feature>
<keyword evidence="6" id="KW-1185">Reference proteome</keyword>
<dbReference type="SUPFAM" id="SSF101447">
    <property type="entry name" value="Formin homology 2 domain (FH2 domain)"/>
    <property type="match status" value="1"/>
</dbReference>
<evidence type="ECO:0000256" key="1">
    <source>
        <dbReference type="ARBA" id="ARBA00023054"/>
    </source>
</evidence>
<sequence>MLVRLGFVVVASVAALTINRANNRGRHHKENGQARERKDKTHHSEHGEKEEKEEVKTISSMINSARSLDDDDDDMLSEIESLLSGDIDIPIPRDRFDVNGRSGYNAHMANEAAEIDRLRSLVREMEEREVKLEGELLEYYGMKEMETDVAELQKQLKSKTVEINILNNTINSMQAERKKLQDEVARGAVAKEELDKARSKIKELQRQIQLEAGQTKGQLMLLKQQVIGLKAKEEEAAKKEAEVQRKLKKLKELELEVVELRRKNKELLYEKRDLIVKLDAAEGKITESDVVAHAREKINKLRHTNEDLIKQVEGLQMNRFSEVEELVYLRWVNACLRFELRNYQTPSGKVSARDLNRTLSPKSQERAKQLMLEYAGSERGQGDTDLESVSSMPSTPGSEDFDNVSIDSSSSRYSFLSKRPNLMQKFKKWGSRKDDSSTLASPISGSPMRKPKGPLEALMLKNAIKEKAGQARAQKFGGGHSSALVSSPEGALPPKLAQIKERAPAANAASSEQSSDNQNNTLVVSQLKLANIEKRATRVPRPPPTRSTAASGATNTSSGVQTPRPPGAPPPPPPPPGKAGGPPPPPPPPGALPRSLAGGDKVHRAPEIVEFYQSLMKREAKKETSLGSVSSNVSDARSNMIGEIENRSTFLLAVKADVETQGEFVESLASEVRGASFVNIDVVVAFVNWLDEELSFLVDERAVLKHFDWPESKTDAIREAAFEYQDLIKLQNKVSSFTDDPQLSCEEALKKMYSLLEKVEQSVYALLRTRDMAISRYKEYGIPVDWLSDSGVVGKIKLASVQLANKYMKRVASELDALQGTEKEPNREFLLLQGVRFAFRVHQFAGGFDAESMKAFEELRSKMATQPSAAQITEA</sequence>
<feature type="compositionally biased region" description="Pro residues" evidence="3">
    <location>
        <begin position="563"/>
        <end position="591"/>
    </location>
</feature>
<dbReference type="EMBL" id="CM029041">
    <property type="protein sequence ID" value="KAG2625579.1"/>
    <property type="molecule type" value="Genomic_DNA"/>
</dbReference>
<organism evidence="5 6">
    <name type="scientific">Panicum virgatum</name>
    <name type="common">Blackwell switchgrass</name>
    <dbReference type="NCBI Taxonomy" id="38727"/>
    <lineage>
        <taxon>Eukaryota</taxon>
        <taxon>Viridiplantae</taxon>
        <taxon>Streptophyta</taxon>
        <taxon>Embryophyta</taxon>
        <taxon>Tracheophyta</taxon>
        <taxon>Spermatophyta</taxon>
        <taxon>Magnoliopsida</taxon>
        <taxon>Liliopsida</taxon>
        <taxon>Poales</taxon>
        <taxon>Poaceae</taxon>
        <taxon>PACMAD clade</taxon>
        <taxon>Panicoideae</taxon>
        <taxon>Panicodae</taxon>
        <taxon>Paniceae</taxon>
        <taxon>Panicinae</taxon>
        <taxon>Panicum</taxon>
        <taxon>Panicum sect. Hiantes</taxon>
    </lineage>
</organism>
<feature type="region of interest" description="Disordered" evidence="3">
    <location>
        <begin position="22"/>
        <end position="58"/>
    </location>
</feature>
<feature type="compositionally biased region" description="Polar residues" evidence="3">
    <location>
        <begin position="387"/>
        <end position="397"/>
    </location>
</feature>
<evidence type="ECO:0000313" key="5">
    <source>
        <dbReference type="EMBL" id="KAG2625579.1"/>
    </source>
</evidence>
<evidence type="ECO:0008006" key="7">
    <source>
        <dbReference type="Google" id="ProtNLM"/>
    </source>
</evidence>
<dbReference type="PANTHER" id="PTHR31342">
    <property type="entry name" value="PROTEIN CHUP1, CHLOROPLASTIC"/>
    <property type="match status" value="1"/>
</dbReference>
<dbReference type="Proteomes" id="UP000823388">
    <property type="component" value="Chromosome 3K"/>
</dbReference>
<feature type="region of interest" description="Disordered" evidence="3">
    <location>
        <begin position="533"/>
        <end position="598"/>
    </location>
</feature>
<dbReference type="InterPro" id="IPR040265">
    <property type="entry name" value="CHUP1/IPGA1-like"/>
</dbReference>
<keyword evidence="4" id="KW-0732">Signal</keyword>
<evidence type="ECO:0000313" key="6">
    <source>
        <dbReference type="Proteomes" id="UP000823388"/>
    </source>
</evidence>
<feature type="region of interest" description="Disordered" evidence="3">
    <location>
        <begin position="469"/>
        <end position="490"/>
    </location>
</feature>
<feature type="region of interest" description="Disordered" evidence="3">
    <location>
        <begin position="501"/>
        <end position="520"/>
    </location>
</feature>